<dbReference type="RefSeq" id="WP_128965259.1">
    <property type="nucleotide sequence ID" value="NZ_BMHC01000014.1"/>
</dbReference>
<dbReference type="Proteomes" id="UP000625079">
    <property type="component" value="Unassembled WGS sequence"/>
</dbReference>
<dbReference type="EMBL" id="CP030057">
    <property type="protein sequence ID" value="QOZ59656.1"/>
    <property type="molecule type" value="Genomic_DNA"/>
</dbReference>
<accession>A0A410V4N7</accession>
<name>A0A410V4N7_9BRAD</name>
<evidence type="ECO:0000259" key="1">
    <source>
        <dbReference type="Pfam" id="PF13472"/>
    </source>
</evidence>
<dbReference type="GO" id="GO:0016788">
    <property type="term" value="F:hydrolase activity, acting on ester bonds"/>
    <property type="evidence" value="ECO:0007669"/>
    <property type="project" value="UniProtKB-ARBA"/>
</dbReference>
<reference evidence="2" key="1">
    <citation type="journal article" date="2014" name="Int. J. Syst. Evol. Microbiol.">
        <title>Complete genome sequence of Corynebacterium casei LMG S-19264T (=DSM 44701T), isolated from a smear-ripened cheese.</title>
        <authorList>
            <consortium name="US DOE Joint Genome Institute (JGI-PGF)"/>
            <person name="Walter F."/>
            <person name="Albersmeier A."/>
            <person name="Kalinowski J."/>
            <person name="Ruckert C."/>
        </authorList>
    </citation>
    <scope>NUCLEOTIDE SEQUENCE</scope>
    <source>
        <strain evidence="2">CGMCC 1.15034</strain>
    </source>
</reference>
<dbReference type="AlphaFoldDB" id="A0A410V4N7"/>
<proteinExistence type="predicted"/>
<reference evidence="3 4" key="2">
    <citation type="submission" date="2018-06" db="EMBL/GenBank/DDBJ databases">
        <title>Comparative genomics of rhizobia nodulating Arachis hypogaea in China.</title>
        <authorList>
            <person name="Li Y."/>
        </authorList>
    </citation>
    <scope>NUCLEOTIDE SEQUENCE [LARGE SCALE GENOMIC DNA]</scope>
    <source>
        <strain evidence="3 4">CCBAU 51658</strain>
    </source>
</reference>
<feature type="domain" description="SGNH hydrolase-type esterase" evidence="1">
    <location>
        <begin position="98"/>
        <end position="308"/>
    </location>
</feature>
<dbReference type="EMBL" id="BMHC01000014">
    <property type="protein sequence ID" value="GGI29148.1"/>
    <property type="molecule type" value="Genomic_DNA"/>
</dbReference>
<keyword evidence="4" id="KW-1185">Reference proteome</keyword>
<dbReference type="PANTHER" id="PTHR30383">
    <property type="entry name" value="THIOESTERASE 1/PROTEASE 1/LYSOPHOSPHOLIPASE L1"/>
    <property type="match status" value="1"/>
</dbReference>
<dbReference type="Pfam" id="PF13472">
    <property type="entry name" value="Lipase_GDSL_2"/>
    <property type="match status" value="1"/>
</dbReference>
<dbReference type="CDD" id="cd00229">
    <property type="entry name" value="SGNH_hydrolase"/>
    <property type="match status" value="1"/>
</dbReference>
<evidence type="ECO:0000313" key="3">
    <source>
        <dbReference type="EMBL" id="QOZ59656.1"/>
    </source>
</evidence>
<evidence type="ECO:0000313" key="2">
    <source>
        <dbReference type="EMBL" id="GGI29148.1"/>
    </source>
</evidence>
<dbReference type="InterPro" id="IPR051532">
    <property type="entry name" value="Ester_Hydrolysis_Enzymes"/>
</dbReference>
<evidence type="ECO:0000313" key="5">
    <source>
        <dbReference type="Proteomes" id="UP000625079"/>
    </source>
</evidence>
<protein>
    <recommendedName>
        <fullName evidence="1">SGNH hydrolase-type esterase domain-containing protein</fullName>
    </recommendedName>
</protein>
<reference evidence="2" key="3">
    <citation type="submission" date="2022-12" db="EMBL/GenBank/DDBJ databases">
        <authorList>
            <person name="Sun Q."/>
            <person name="Zhou Y."/>
        </authorList>
    </citation>
    <scope>NUCLEOTIDE SEQUENCE</scope>
    <source>
        <strain evidence="2">CGMCC 1.15034</strain>
    </source>
</reference>
<evidence type="ECO:0000313" key="4">
    <source>
        <dbReference type="Proteomes" id="UP000593880"/>
    </source>
</evidence>
<sequence length="319" mass="36251">MRKQFVFSAIAFGLSLLVSVVAAEGILRLKNSSMKNYDIEMWRYARELKTPSPQPELGHDHIKNGSAILQSVEIRTNDWKLRGGPVLPRNEVQRRILFLGGSITLGWGVPENETVTSRIQTALREKGESVDVLNGGVGNYNAERYVQRFFSELEGLKPTDIVVHYFLRDAEQLDPSAGNWFLRNSELAVTIWIAANRVLHRSGETSLIEHYQKVYRDDQPGFIEMQRQLRELADYAKKNNIHLYFAMMPDVHNLKNYPFGFIHDKMRAIAQADGYKYVDLLPALSNLSPEQIWAMPGDPHPNALGHKLMADAILPVLDP</sequence>
<dbReference type="InterPro" id="IPR013830">
    <property type="entry name" value="SGNH_hydro"/>
</dbReference>
<dbReference type="SUPFAM" id="SSF52266">
    <property type="entry name" value="SGNH hydrolase"/>
    <property type="match status" value="1"/>
</dbReference>
<dbReference type="InterPro" id="IPR036514">
    <property type="entry name" value="SGNH_hydro_sf"/>
</dbReference>
<dbReference type="Gene3D" id="3.40.50.1110">
    <property type="entry name" value="SGNH hydrolase"/>
    <property type="match status" value="1"/>
</dbReference>
<dbReference type="OrthoDB" id="916975at2"/>
<organism evidence="2 5">
    <name type="scientific">Bradyrhizobium guangdongense</name>
    <dbReference type="NCBI Taxonomy" id="1325090"/>
    <lineage>
        <taxon>Bacteria</taxon>
        <taxon>Pseudomonadati</taxon>
        <taxon>Pseudomonadota</taxon>
        <taxon>Alphaproteobacteria</taxon>
        <taxon>Hyphomicrobiales</taxon>
        <taxon>Nitrobacteraceae</taxon>
        <taxon>Bradyrhizobium</taxon>
    </lineage>
</organism>
<gene>
    <name evidence="2" type="ORF">GCM10010987_52950</name>
    <name evidence="3" type="ORF">XH86_13645</name>
</gene>
<dbReference type="Proteomes" id="UP000593880">
    <property type="component" value="Chromosome"/>
</dbReference>